<dbReference type="InParanoid" id="K1QA92"/>
<dbReference type="HOGENOM" id="CLU_934635_0_0_1"/>
<feature type="signal peptide" evidence="2">
    <location>
        <begin position="1"/>
        <end position="22"/>
    </location>
</feature>
<sequence>MERLVFSVCFLTVCFLISDSSCLDMFKSRSAKKFPLFKSRQSFNNFKKRSFSGDNLNVRGKPEGKGQDPPQPPPVQSRSTKRSADTVNLRQGFTETAERRVEQDYIELWQHKDNLTAEVRSDIKENMMKDLQDKKAGMEYWARVISCSSLDGMYDNGPTAKRTVNDTESQVERNITEVEQQEENALEALLATFGVNETNLGPLIIGTGNEKADDDQTLAICGRLLMVKTIKKLAENSENTLVSFMNSFEEYLKGTLTFFRMYYMYLSTEVPDDSSMDEVTRVLQANKLNELKRFLQDAIAELTFKK</sequence>
<dbReference type="AlphaFoldDB" id="K1QA92"/>
<gene>
    <name evidence="3" type="ORF">CGI_10007888</name>
</gene>
<keyword evidence="2" id="KW-0732">Signal</keyword>
<dbReference type="EMBL" id="JH816291">
    <property type="protein sequence ID" value="EKC25775.1"/>
    <property type="molecule type" value="Genomic_DNA"/>
</dbReference>
<organism evidence="3">
    <name type="scientific">Magallana gigas</name>
    <name type="common">Pacific oyster</name>
    <name type="synonym">Crassostrea gigas</name>
    <dbReference type="NCBI Taxonomy" id="29159"/>
    <lineage>
        <taxon>Eukaryota</taxon>
        <taxon>Metazoa</taxon>
        <taxon>Spiralia</taxon>
        <taxon>Lophotrochozoa</taxon>
        <taxon>Mollusca</taxon>
        <taxon>Bivalvia</taxon>
        <taxon>Autobranchia</taxon>
        <taxon>Pteriomorphia</taxon>
        <taxon>Ostreida</taxon>
        <taxon>Ostreoidea</taxon>
        <taxon>Ostreidae</taxon>
        <taxon>Magallana</taxon>
    </lineage>
</organism>
<reference evidence="3" key="1">
    <citation type="journal article" date="2012" name="Nature">
        <title>The oyster genome reveals stress adaptation and complexity of shell formation.</title>
        <authorList>
            <person name="Zhang G."/>
            <person name="Fang X."/>
            <person name="Guo X."/>
            <person name="Li L."/>
            <person name="Luo R."/>
            <person name="Xu F."/>
            <person name="Yang P."/>
            <person name="Zhang L."/>
            <person name="Wang X."/>
            <person name="Qi H."/>
            <person name="Xiong Z."/>
            <person name="Que H."/>
            <person name="Xie Y."/>
            <person name="Holland P.W."/>
            <person name="Paps J."/>
            <person name="Zhu Y."/>
            <person name="Wu F."/>
            <person name="Chen Y."/>
            <person name="Wang J."/>
            <person name="Peng C."/>
            <person name="Meng J."/>
            <person name="Yang L."/>
            <person name="Liu J."/>
            <person name="Wen B."/>
            <person name="Zhang N."/>
            <person name="Huang Z."/>
            <person name="Zhu Q."/>
            <person name="Feng Y."/>
            <person name="Mount A."/>
            <person name="Hedgecock D."/>
            <person name="Xu Z."/>
            <person name="Liu Y."/>
            <person name="Domazet-Loso T."/>
            <person name="Du Y."/>
            <person name="Sun X."/>
            <person name="Zhang S."/>
            <person name="Liu B."/>
            <person name="Cheng P."/>
            <person name="Jiang X."/>
            <person name="Li J."/>
            <person name="Fan D."/>
            <person name="Wang W."/>
            <person name="Fu W."/>
            <person name="Wang T."/>
            <person name="Wang B."/>
            <person name="Zhang J."/>
            <person name="Peng Z."/>
            <person name="Li Y."/>
            <person name="Li N."/>
            <person name="Wang J."/>
            <person name="Chen M."/>
            <person name="He Y."/>
            <person name="Tan F."/>
            <person name="Song X."/>
            <person name="Zheng Q."/>
            <person name="Huang R."/>
            <person name="Yang H."/>
            <person name="Du X."/>
            <person name="Chen L."/>
            <person name="Yang M."/>
            <person name="Gaffney P.M."/>
            <person name="Wang S."/>
            <person name="Luo L."/>
            <person name="She Z."/>
            <person name="Ming Y."/>
            <person name="Huang W."/>
            <person name="Zhang S."/>
            <person name="Huang B."/>
            <person name="Zhang Y."/>
            <person name="Qu T."/>
            <person name="Ni P."/>
            <person name="Miao G."/>
            <person name="Wang J."/>
            <person name="Wang Q."/>
            <person name="Steinberg C.E."/>
            <person name="Wang H."/>
            <person name="Li N."/>
            <person name="Qian L."/>
            <person name="Zhang G."/>
            <person name="Li Y."/>
            <person name="Yang H."/>
            <person name="Liu X."/>
            <person name="Wang J."/>
            <person name="Yin Y."/>
            <person name="Wang J."/>
        </authorList>
    </citation>
    <scope>NUCLEOTIDE SEQUENCE [LARGE SCALE GENOMIC DNA]</scope>
    <source>
        <strain evidence="3">05x7-T-G4-1.051#20</strain>
    </source>
</reference>
<evidence type="ECO:0000313" key="3">
    <source>
        <dbReference type="EMBL" id="EKC25775.1"/>
    </source>
</evidence>
<feature type="chain" id="PRO_5043332499" evidence="2">
    <location>
        <begin position="23"/>
        <end position="306"/>
    </location>
</feature>
<accession>K1QA92</accession>
<name>K1QA92_MAGGI</name>
<evidence type="ECO:0000256" key="1">
    <source>
        <dbReference type="SAM" id="MobiDB-lite"/>
    </source>
</evidence>
<evidence type="ECO:0000256" key="2">
    <source>
        <dbReference type="SAM" id="SignalP"/>
    </source>
</evidence>
<feature type="region of interest" description="Disordered" evidence="1">
    <location>
        <begin position="48"/>
        <end position="93"/>
    </location>
</feature>
<protein>
    <submittedName>
        <fullName evidence="3">Uncharacterized protein</fullName>
    </submittedName>
</protein>
<proteinExistence type="predicted"/>